<organism evidence="4">
    <name type="scientific">candidate division WOR-3 bacterium</name>
    <dbReference type="NCBI Taxonomy" id="2052148"/>
    <lineage>
        <taxon>Bacteria</taxon>
        <taxon>Bacteria division WOR-3</taxon>
    </lineage>
</organism>
<dbReference type="AlphaFoldDB" id="A0A7V0Z618"/>
<dbReference type="InterPro" id="IPR001296">
    <property type="entry name" value="Glyco_trans_1"/>
</dbReference>
<evidence type="ECO:0000256" key="1">
    <source>
        <dbReference type="ARBA" id="ARBA00022679"/>
    </source>
</evidence>
<evidence type="ECO:0000259" key="3">
    <source>
        <dbReference type="Pfam" id="PF13439"/>
    </source>
</evidence>
<dbReference type="GO" id="GO:0009103">
    <property type="term" value="P:lipopolysaccharide biosynthetic process"/>
    <property type="evidence" value="ECO:0007669"/>
    <property type="project" value="TreeGrafter"/>
</dbReference>
<dbReference type="FunFam" id="3.40.50.2000:FF:000119">
    <property type="entry name" value="Glycosyl transferase group 1"/>
    <property type="match status" value="1"/>
</dbReference>
<proteinExistence type="predicted"/>
<sequence>MKIALINDQPFYSGMGKYSFKIYELLKDRFDLEFLLLDYKDRVVKNHDKNIIHKDKKVPFIDNKPFFWLRIRNKIPDYKLYHFANQNLSFLIAKSNSIVTCHDLAPLITPDRFEEKIWRRLLYNGLKKAKIILADSNATKKDLIDIYKIDEKKVKTVYLGVEHNIFKSVENKIIYRKKFQIPEGAKIILNVGTEKYRKNIPGLVYAFARLSTENKDVILVRVGKQSKSVRRLIQKLDIVEKVRYFENISENELPFFYNMADIFVMPSFYEGFGLPALEAMSCGIPVIVSNMSSLPEIVGDAGMQINPYSVKEIYEGMKQLLNDTNLQKEFKEKGIEQAKKFTWQKTANEIADIYKALLNT</sequence>
<evidence type="ECO:0000313" key="4">
    <source>
        <dbReference type="EMBL" id="HDY59257.1"/>
    </source>
</evidence>
<dbReference type="Gene3D" id="3.40.50.2000">
    <property type="entry name" value="Glycogen Phosphorylase B"/>
    <property type="match status" value="2"/>
</dbReference>
<protein>
    <submittedName>
        <fullName evidence="4">Glycosyltransferase family 1 protein</fullName>
    </submittedName>
</protein>
<dbReference type="PANTHER" id="PTHR46401:SF2">
    <property type="entry name" value="GLYCOSYLTRANSFERASE WBBK-RELATED"/>
    <property type="match status" value="1"/>
</dbReference>
<keyword evidence="1 4" id="KW-0808">Transferase</keyword>
<reference evidence="4" key="1">
    <citation type="journal article" date="2020" name="mSystems">
        <title>Genome- and Community-Level Interaction Insights into Carbon Utilization and Element Cycling Functions of Hydrothermarchaeota in Hydrothermal Sediment.</title>
        <authorList>
            <person name="Zhou Z."/>
            <person name="Liu Y."/>
            <person name="Xu W."/>
            <person name="Pan J."/>
            <person name="Luo Z.H."/>
            <person name="Li M."/>
        </authorList>
    </citation>
    <scope>NUCLEOTIDE SEQUENCE [LARGE SCALE GENOMIC DNA]</scope>
    <source>
        <strain evidence="4">SpSt-258</strain>
    </source>
</reference>
<gene>
    <name evidence="4" type="ORF">ENP86_06870</name>
</gene>
<dbReference type="GO" id="GO:0016757">
    <property type="term" value="F:glycosyltransferase activity"/>
    <property type="evidence" value="ECO:0007669"/>
    <property type="project" value="InterPro"/>
</dbReference>
<feature type="domain" description="Glycosyl transferase family 1" evidence="2">
    <location>
        <begin position="174"/>
        <end position="336"/>
    </location>
</feature>
<name>A0A7V0Z618_UNCW3</name>
<dbReference type="InterPro" id="IPR028098">
    <property type="entry name" value="Glyco_trans_4-like_N"/>
</dbReference>
<comment type="caution">
    <text evidence="4">The sequence shown here is derived from an EMBL/GenBank/DDBJ whole genome shotgun (WGS) entry which is preliminary data.</text>
</comment>
<dbReference type="EMBL" id="DSKY01000018">
    <property type="protein sequence ID" value="HDY59257.1"/>
    <property type="molecule type" value="Genomic_DNA"/>
</dbReference>
<feature type="domain" description="Glycosyltransferase subfamily 4-like N-terminal" evidence="3">
    <location>
        <begin position="59"/>
        <end position="163"/>
    </location>
</feature>
<dbReference type="CDD" id="cd03809">
    <property type="entry name" value="GT4_MtfB-like"/>
    <property type="match status" value="1"/>
</dbReference>
<accession>A0A7V0Z618</accession>
<dbReference type="Pfam" id="PF00534">
    <property type="entry name" value="Glycos_transf_1"/>
    <property type="match status" value="1"/>
</dbReference>
<dbReference type="Pfam" id="PF13439">
    <property type="entry name" value="Glyco_transf_4"/>
    <property type="match status" value="1"/>
</dbReference>
<dbReference type="SUPFAM" id="SSF53756">
    <property type="entry name" value="UDP-Glycosyltransferase/glycogen phosphorylase"/>
    <property type="match status" value="1"/>
</dbReference>
<dbReference type="PANTHER" id="PTHR46401">
    <property type="entry name" value="GLYCOSYLTRANSFERASE WBBK-RELATED"/>
    <property type="match status" value="1"/>
</dbReference>
<evidence type="ECO:0000259" key="2">
    <source>
        <dbReference type="Pfam" id="PF00534"/>
    </source>
</evidence>